<feature type="transmembrane region" description="Helical" evidence="17">
    <location>
        <begin position="232"/>
        <end position="257"/>
    </location>
</feature>
<dbReference type="Gene3D" id="3.30.70.100">
    <property type="match status" value="2"/>
</dbReference>
<evidence type="ECO:0000256" key="3">
    <source>
        <dbReference type="ARBA" id="ARBA00022475"/>
    </source>
</evidence>
<evidence type="ECO:0000313" key="19">
    <source>
        <dbReference type="EMBL" id="MBM7558043.1"/>
    </source>
</evidence>
<evidence type="ECO:0000256" key="6">
    <source>
        <dbReference type="ARBA" id="ARBA00022692"/>
    </source>
</evidence>
<accession>A0A938XQJ9</accession>
<sequence length="782" mass="85010">MEASNVKKETLIFEELQCANCANKIEAEVEELSEVKSAKMNFSMKRLEIEATGDLERLVQDISEIAHDIEPGTIVKRKNNQSNKRELKLEGLSCANCANKIEDNVKQLANVEQAHLNFSSKKLTVKVEEEGLSEKIIAETKEIINDLEPDVIVKEETEEALHEDTSAFNDTMKKESGRLLSGALFFALALLLDLSFTGELMLYGMAYLIVGYKVLTKAVKDMFKGQLFDENFLMTIATIGAFAIGEFPEGVAVMLFYEVGELFQDLAVNRSRNSIQKLMDIRPDIANLKEDGELRQVDPNQLQIGDTIVVKAGEKVPVDGQVIDGEAMVDTAALTGESVPRKVEEGEEILSGSINQDGLLTVRVEKEFKDSTVSKILDLVENAASEKAPTENFITKFARYYTPAVVFGALGLAFIPPLLISGAVLSDWIYRALIFLVVSCPCALVVSIPLGFFGGIGSASKKGILIKGGNYLEALNELDTVVFDKTGTLTEGVFDVQTVVPATGWTEEELLEAAAVVEYNSNHPIAQSILEAYQGPAIEQKTISDYQEIAGKGLSARSDEQEILAGNHKLMEANGINYQAADEVGTIIYIAVDGNYAGYIAIDDKIKSDSKSALQNLKDLGIERVVMLTGDNEQVAQRVAEELGVDNYYAGLLPDEKVDKMEEILEENQDGKSAFVGDGINDAPVLARSDIGVAMGGLGSDAAIEAADIVLMKDKPSNLTEAVKVAHFTRKIVWQNIVLALGVKGLVLLLGAFGMATMWEAVFADVGVALLAVLNAIRIIKK</sequence>
<evidence type="ECO:0000256" key="1">
    <source>
        <dbReference type="ARBA" id="ARBA00004651"/>
    </source>
</evidence>
<dbReference type="PANTHER" id="PTHR48085:SF5">
    <property type="entry name" value="CADMIUM_ZINC-TRANSPORTING ATPASE HMA4-RELATED"/>
    <property type="match status" value="1"/>
</dbReference>
<dbReference type="GO" id="GO:0016887">
    <property type="term" value="F:ATP hydrolysis activity"/>
    <property type="evidence" value="ECO:0007669"/>
    <property type="project" value="InterPro"/>
</dbReference>
<dbReference type="InterPro" id="IPR018303">
    <property type="entry name" value="ATPase_P-typ_P_site"/>
</dbReference>
<dbReference type="PRINTS" id="PR00941">
    <property type="entry name" value="CDATPASE"/>
</dbReference>
<dbReference type="SFLD" id="SFLDS00003">
    <property type="entry name" value="Haloacid_Dehalogenase"/>
    <property type="match status" value="1"/>
</dbReference>
<evidence type="ECO:0000256" key="16">
    <source>
        <dbReference type="ARBA" id="ARBA00049338"/>
    </source>
</evidence>
<dbReference type="InterPro" id="IPR023298">
    <property type="entry name" value="ATPase_P-typ_TM_dom_sf"/>
</dbReference>
<dbReference type="InterPro" id="IPR001757">
    <property type="entry name" value="P_typ_ATPase"/>
</dbReference>
<keyword evidence="10 17" id="KW-0067">ATP-binding</keyword>
<dbReference type="SUPFAM" id="SSF55008">
    <property type="entry name" value="HMA, heavy metal-associated domain"/>
    <property type="match status" value="2"/>
</dbReference>
<dbReference type="NCBIfam" id="TIGR01494">
    <property type="entry name" value="ATPase_P-type"/>
    <property type="match status" value="1"/>
</dbReference>
<dbReference type="EMBL" id="JAFBDQ010000023">
    <property type="protein sequence ID" value="MBM7558043.1"/>
    <property type="molecule type" value="Genomic_DNA"/>
</dbReference>
<comment type="catalytic activity">
    <reaction evidence="16">
        <text>Cd(2+)(in) + ATP + H2O = Cd(2+)(out) + ADP + phosphate + H(+)</text>
        <dbReference type="Rhea" id="RHEA:12132"/>
        <dbReference type="ChEBI" id="CHEBI:15377"/>
        <dbReference type="ChEBI" id="CHEBI:15378"/>
        <dbReference type="ChEBI" id="CHEBI:30616"/>
        <dbReference type="ChEBI" id="CHEBI:43474"/>
        <dbReference type="ChEBI" id="CHEBI:48775"/>
        <dbReference type="ChEBI" id="CHEBI:456216"/>
        <dbReference type="EC" id="7.2.2.21"/>
    </reaction>
</comment>
<dbReference type="FunFam" id="3.40.1110.10:FF:000066">
    <property type="entry name" value="Cadmium-translocating P-type ATPase"/>
    <property type="match status" value="1"/>
</dbReference>
<dbReference type="SUPFAM" id="SSF81653">
    <property type="entry name" value="Calcium ATPase, transduction domain A"/>
    <property type="match status" value="1"/>
</dbReference>
<keyword evidence="3 17" id="KW-1003">Cell membrane</keyword>
<protein>
    <submittedName>
        <fullName evidence="19">Cd2+/Zn2+-exporting ATPase</fullName>
    </submittedName>
</protein>
<proteinExistence type="inferred from homology"/>
<comment type="subcellular location">
    <subcellularLocation>
        <location evidence="1">Cell membrane</location>
        <topology evidence="1">Multi-pass membrane protein</topology>
    </subcellularLocation>
</comment>
<dbReference type="Pfam" id="PF00702">
    <property type="entry name" value="Hydrolase"/>
    <property type="match status" value="1"/>
</dbReference>
<dbReference type="Gene3D" id="2.70.150.10">
    <property type="entry name" value="Calcium-transporting ATPase, cytoplasmic transduction domain A"/>
    <property type="match status" value="1"/>
</dbReference>
<dbReference type="GO" id="GO:0005886">
    <property type="term" value="C:plasma membrane"/>
    <property type="evidence" value="ECO:0007669"/>
    <property type="project" value="UniProtKB-SubCell"/>
</dbReference>
<feature type="domain" description="HMA" evidence="18">
    <location>
        <begin position="83"/>
        <end position="152"/>
    </location>
</feature>
<feature type="transmembrane region" description="Helical" evidence="17">
    <location>
        <begin position="400"/>
        <end position="420"/>
    </location>
</feature>
<evidence type="ECO:0000256" key="11">
    <source>
        <dbReference type="ARBA" id="ARBA00022842"/>
    </source>
</evidence>
<dbReference type="InterPro" id="IPR044492">
    <property type="entry name" value="P_typ_ATPase_HD_dom"/>
</dbReference>
<dbReference type="InterPro" id="IPR027256">
    <property type="entry name" value="P-typ_ATPase_IB"/>
</dbReference>
<dbReference type="SUPFAM" id="SSF56784">
    <property type="entry name" value="HAD-like"/>
    <property type="match status" value="1"/>
</dbReference>
<evidence type="ECO:0000256" key="8">
    <source>
        <dbReference type="ARBA" id="ARBA00022741"/>
    </source>
</evidence>
<comment type="caution">
    <text evidence="19">The sequence shown here is derived from an EMBL/GenBank/DDBJ whole genome shotgun (WGS) entry which is preliminary data.</text>
</comment>
<evidence type="ECO:0000256" key="2">
    <source>
        <dbReference type="ARBA" id="ARBA00006024"/>
    </source>
</evidence>
<keyword evidence="5" id="KW-0597">Phosphoprotein</keyword>
<comment type="similarity">
    <text evidence="2 17">Belongs to the cation transport ATPase (P-type) (TC 3.A.3) family. Type IB subfamily.</text>
</comment>
<dbReference type="InterPro" id="IPR023214">
    <property type="entry name" value="HAD_sf"/>
</dbReference>
<dbReference type="NCBIfam" id="TIGR01525">
    <property type="entry name" value="ATPase-IB_hvy"/>
    <property type="match status" value="1"/>
</dbReference>
<dbReference type="FunFam" id="2.70.150.10:FF:000002">
    <property type="entry name" value="Copper-transporting ATPase 1, putative"/>
    <property type="match status" value="1"/>
</dbReference>
<keyword evidence="6 17" id="KW-0812">Transmembrane</keyword>
<dbReference type="RefSeq" id="WP_204703021.1">
    <property type="nucleotide sequence ID" value="NZ_JAFBDQ010000023.1"/>
</dbReference>
<keyword evidence="4" id="KW-0104">Cadmium</keyword>
<evidence type="ECO:0000256" key="10">
    <source>
        <dbReference type="ARBA" id="ARBA00022840"/>
    </source>
</evidence>
<dbReference type="PANTHER" id="PTHR48085">
    <property type="entry name" value="CADMIUM/ZINC-TRANSPORTING ATPASE HMA2-RELATED"/>
    <property type="match status" value="1"/>
</dbReference>
<evidence type="ECO:0000259" key="18">
    <source>
        <dbReference type="PROSITE" id="PS50846"/>
    </source>
</evidence>
<dbReference type="Pfam" id="PF00122">
    <property type="entry name" value="E1-E2_ATPase"/>
    <property type="match status" value="1"/>
</dbReference>
<dbReference type="CDD" id="cd00371">
    <property type="entry name" value="HMA"/>
    <property type="match status" value="2"/>
</dbReference>
<keyword evidence="20" id="KW-1185">Reference proteome</keyword>
<comment type="catalytic activity">
    <reaction evidence="15">
        <text>Zn(2+)(in) + ATP + H2O = Zn(2+)(out) + ADP + phosphate + H(+)</text>
        <dbReference type="Rhea" id="RHEA:20621"/>
        <dbReference type="ChEBI" id="CHEBI:15377"/>
        <dbReference type="ChEBI" id="CHEBI:15378"/>
        <dbReference type="ChEBI" id="CHEBI:29105"/>
        <dbReference type="ChEBI" id="CHEBI:30616"/>
        <dbReference type="ChEBI" id="CHEBI:43474"/>
        <dbReference type="ChEBI" id="CHEBI:456216"/>
        <dbReference type="EC" id="7.2.2.12"/>
    </reaction>
</comment>
<evidence type="ECO:0000256" key="12">
    <source>
        <dbReference type="ARBA" id="ARBA00022967"/>
    </source>
</evidence>
<dbReference type="InterPro" id="IPR051014">
    <property type="entry name" value="Cation_Transport_ATPase_IB"/>
</dbReference>
<dbReference type="PROSITE" id="PS00154">
    <property type="entry name" value="ATPASE_E1_E2"/>
    <property type="match status" value="1"/>
</dbReference>
<dbReference type="AlphaFoldDB" id="A0A938XQJ9"/>
<evidence type="ECO:0000313" key="20">
    <source>
        <dbReference type="Proteomes" id="UP000774000"/>
    </source>
</evidence>
<evidence type="ECO:0000256" key="9">
    <source>
        <dbReference type="ARBA" id="ARBA00022833"/>
    </source>
</evidence>
<evidence type="ECO:0000256" key="13">
    <source>
        <dbReference type="ARBA" id="ARBA00022989"/>
    </source>
</evidence>
<feature type="transmembrane region" description="Helical" evidence="17">
    <location>
        <begin position="737"/>
        <end position="756"/>
    </location>
</feature>
<dbReference type="SFLD" id="SFLDF00027">
    <property type="entry name" value="p-type_atpase"/>
    <property type="match status" value="1"/>
</dbReference>
<dbReference type="CDD" id="cd07548">
    <property type="entry name" value="P-type_ATPase-Cd_Zn_Co_like"/>
    <property type="match status" value="1"/>
</dbReference>
<keyword evidence="7 17" id="KW-0479">Metal-binding</keyword>
<dbReference type="InterPro" id="IPR059000">
    <property type="entry name" value="ATPase_P-type_domA"/>
</dbReference>
<organism evidence="19 20">
    <name type="scientific">Halanaerobacter jeridensis</name>
    <dbReference type="NCBI Taxonomy" id="706427"/>
    <lineage>
        <taxon>Bacteria</taxon>
        <taxon>Bacillati</taxon>
        <taxon>Bacillota</taxon>
        <taxon>Clostridia</taxon>
        <taxon>Halanaerobiales</taxon>
        <taxon>Halobacteroidaceae</taxon>
        <taxon>Halanaerobacter</taxon>
    </lineage>
</organism>
<dbReference type="GO" id="GO:0008551">
    <property type="term" value="F:P-type cadmium transporter activity"/>
    <property type="evidence" value="ECO:0007669"/>
    <property type="project" value="UniProtKB-EC"/>
</dbReference>
<dbReference type="InterPro" id="IPR036163">
    <property type="entry name" value="HMA_dom_sf"/>
</dbReference>
<dbReference type="GO" id="GO:0046872">
    <property type="term" value="F:metal ion binding"/>
    <property type="evidence" value="ECO:0007669"/>
    <property type="project" value="UniProtKB-KW"/>
</dbReference>
<evidence type="ECO:0000256" key="4">
    <source>
        <dbReference type="ARBA" id="ARBA00022539"/>
    </source>
</evidence>
<keyword evidence="14 17" id="KW-0472">Membrane</keyword>
<dbReference type="Gene3D" id="3.40.50.1000">
    <property type="entry name" value="HAD superfamily/HAD-like"/>
    <property type="match status" value="1"/>
</dbReference>
<dbReference type="Pfam" id="PF00403">
    <property type="entry name" value="HMA"/>
    <property type="match status" value="2"/>
</dbReference>
<dbReference type="InterPro" id="IPR008250">
    <property type="entry name" value="ATPase_P-typ_transduc_dom_A_sf"/>
</dbReference>
<keyword evidence="11" id="KW-0460">Magnesium</keyword>
<dbReference type="Gene3D" id="3.40.1110.10">
    <property type="entry name" value="Calcium-transporting ATPase, cytoplasmic domain N"/>
    <property type="match status" value="1"/>
</dbReference>
<dbReference type="PRINTS" id="PR00119">
    <property type="entry name" value="CATATPASE"/>
</dbReference>
<reference evidence="19" key="1">
    <citation type="submission" date="2021-01" db="EMBL/GenBank/DDBJ databases">
        <title>Genomic Encyclopedia of Type Strains, Phase IV (KMG-IV): sequencing the most valuable type-strain genomes for metagenomic binning, comparative biology and taxonomic classification.</title>
        <authorList>
            <person name="Goeker M."/>
        </authorList>
    </citation>
    <scope>NUCLEOTIDE SEQUENCE</scope>
    <source>
        <strain evidence="19">DSM 23230</strain>
    </source>
</reference>
<dbReference type="InterPro" id="IPR006121">
    <property type="entry name" value="HMA_dom"/>
</dbReference>
<dbReference type="Proteomes" id="UP000774000">
    <property type="component" value="Unassembled WGS sequence"/>
</dbReference>
<keyword evidence="13 17" id="KW-1133">Transmembrane helix</keyword>
<keyword evidence="12" id="KW-1278">Translocase</keyword>
<feature type="transmembrane region" description="Helical" evidence="17">
    <location>
        <begin position="179"/>
        <end position="212"/>
    </location>
</feature>
<keyword evidence="9" id="KW-0862">Zinc</keyword>
<dbReference type="GO" id="GO:0005524">
    <property type="term" value="F:ATP binding"/>
    <property type="evidence" value="ECO:0007669"/>
    <property type="project" value="UniProtKB-UniRule"/>
</dbReference>
<dbReference type="SFLD" id="SFLDG00002">
    <property type="entry name" value="C1.7:_P-type_atpase_like"/>
    <property type="match status" value="1"/>
</dbReference>
<feature type="domain" description="HMA" evidence="18">
    <location>
        <begin position="7"/>
        <end position="74"/>
    </location>
</feature>
<dbReference type="InterPro" id="IPR023299">
    <property type="entry name" value="ATPase_P-typ_cyto_dom_N"/>
</dbReference>
<dbReference type="PROSITE" id="PS50846">
    <property type="entry name" value="HMA_2"/>
    <property type="match status" value="2"/>
</dbReference>
<feature type="transmembrane region" description="Helical" evidence="17">
    <location>
        <begin position="432"/>
        <end position="453"/>
    </location>
</feature>
<dbReference type="NCBIfam" id="TIGR01512">
    <property type="entry name" value="ATPase-IB2_Cd"/>
    <property type="match status" value="1"/>
</dbReference>
<evidence type="ECO:0000256" key="15">
    <source>
        <dbReference type="ARBA" id="ARBA00047308"/>
    </source>
</evidence>
<keyword evidence="8 17" id="KW-0547">Nucleotide-binding</keyword>
<feature type="transmembrane region" description="Helical" evidence="17">
    <location>
        <begin position="762"/>
        <end position="780"/>
    </location>
</feature>
<gene>
    <name evidence="19" type="ORF">JOC47_002912</name>
</gene>
<name>A0A938XQJ9_9FIRM</name>
<dbReference type="SUPFAM" id="SSF81665">
    <property type="entry name" value="Calcium ATPase, transmembrane domain M"/>
    <property type="match status" value="1"/>
</dbReference>
<evidence type="ECO:0000256" key="5">
    <source>
        <dbReference type="ARBA" id="ARBA00022553"/>
    </source>
</evidence>
<evidence type="ECO:0000256" key="14">
    <source>
        <dbReference type="ARBA" id="ARBA00023136"/>
    </source>
</evidence>
<evidence type="ECO:0000256" key="17">
    <source>
        <dbReference type="RuleBase" id="RU362081"/>
    </source>
</evidence>
<dbReference type="GO" id="GO:0016463">
    <property type="term" value="F:P-type zinc transporter activity"/>
    <property type="evidence" value="ECO:0007669"/>
    <property type="project" value="UniProtKB-EC"/>
</dbReference>
<dbReference type="InterPro" id="IPR036412">
    <property type="entry name" value="HAD-like_sf"/>
</dbReference>
<evidence type="ECO:0000256" key="7">
    <source>
        <dbReference type="ARBA" id="ARBA00022723"/>
    </source>
</evidence>